<evidence type="ECO:0008006" key="3">
    <source>
        <dbReference type="Google" id="ProtNLM"/>
    </source>
</evidence>
<gene>
    <name evidence="1" type="ORF">BCAMP_04792</name>
</gene>
<dbReference type="OrthoDB" id="2933876at2"/>
<proteinExistence type="predicted"/>
<protein>
    <recommendedName>
        <fullName evidence="3">DUF2187 domain-containing protein</fullName>
    </recommendedName>
</protein>
<comment type="caution">
    <text evidence="1">The sequence shown here is derived from an EMBL/GenBank/DDBJ whole genome shotgun (WGS) entry which is preliminary data.</text>
</comment>
<sequence length="73" mass="8325">MALSSVAFDSRGKQVEKECDFNIGDAVQFNRSGIFFKGTVIKLYDNSALIELYDTPAYDFNNTVCNYKRLQLM</sequence>
<dbReference type="EMBL" id="AODH01000016">
    <property type="protein sequence ID" value="EUJ40680.1"/>
    <property type="molecule type" value="Genomic_DNA"/>
</dbReference>
<dbReference type="AlphaFoldDB" id="W7CVF1"/>
<keyword evidence="2" id="KW-1185">Reference proteome</keyword>
<organism evidence="1 2">
    <name type="scientific">Brochothrix campestris FSL F6-1037</name>
    <dbReference type="NCBI Taxonomy" id="1265861"/>
    <lineage>
        <taxon>Bacteria</taxon>
        <taxon>Bacillati</taxon>
        <taxon>Bacillota</taxon>
        <taxon>Bacilli</taxon>
        <taxon>Bacillales</taxon>
        <taxon>Listeriaceae</taxon>
        <taxon>Brochothrix</taxon>
    </lineage>
</organism>
<accession>W7CVF1</accession>
<dbReference type="InterPro" id="IPR018690">
    <property type="entry name" value="DUF2187"/>
</dbReference>
<reference evidence="1 2" key="1">
    <citation type="submission" date="2012-12" db="EMBL/GenBank/DDBJ databases">
        <title>Novel taxa of Listeriaceae from agricultural environments in the United States.</title>
        <authorList>
            <person name="den Bakker H.C."/>
            <person name="Allred A."/>
            <person name="Warchocki S."/>
            <person name="Wright E.M."/>
            <person name="Burrell A."/>
            <person name="Nightingale K.K."/>
            <person name="Kephart D."/>
            <person name="Wiedmann M."/>
        </authorList>
    </citation>
    <scope>NUCLEOTIDE SEQUENCE [LARGE SCALE GENOMIC DNA]</scope>
    <source>
        <strain evidence="1 2">FSL F6-1037</strain>
    </source>
</reference>
<dbReference type="RefSeq" id="WP_035313977.1">
    <property type="nucleotide sequence ID" value="NZ_AODH01000016.1"/>
</dbReference>
<name>W7CVF1_9LIST</name>
<evidence type="ECO:0000313" key="1">
    <source>
        <dbReference type="EMBL" id="EUJ40680.1"/>
    </source>
</evidence>
<dbReference type="Proteomes" id="UP000019243">
    <property type="component" value="Unassembled WGS sequence"/>
</dbReference>
<evidence type="ECO:0000313" key="2">
    <source>
        <dbReference type="Proteomes" id="UP000019243"/>
    </source>
</evidence>
<dbReference type="Pfam" id="PF09953">
    <property type="entry name" value="DUF2187"/>
    <property type="match status" value="1"/>
</dbReference>